<sequence>MILLKPNSTLGQVRRVDIPSLDIVQNEKLIHIVEAAISKLYPSCIVPHLADAVETCPASSSISAADTIVSSVDVSSSAGLVSSSSTNTLCNIQTPVR</sequence>
<proteinExistence type="predicted"/>
<gene>
    <name evidence="1" type="ORF">PXEA_LOCUS18595</name>
</gene>
<dbReference type="EMBL" id="CAAALY010072006">
    <property type="protein sequence ID" value="VEL25155.1"/>
    <property type="molecule type" value="Genomic_DNA"/>
</dbReference>
<protein>
    <submittedName>
        <fullName evidence="1">Uncharacterized protein</fullName>
    </submittedName>
</protein>
<comment type="caution">
    <text evidence="1">The sequence shown here is derived from an EMBL/GenBank/DDBJ whole genome shotgun (WGS) entry which is preliminary data.</text>
</comment>
<name>A0A448X136_9PLAT</name>
<dbReference type="Proteomes" id="UP000784294">
    <property type="component" value="Unassembled WGS sequence"/>
</dbReference>
<reference evidence="1" key="1">
    <citation type="submission" date="2018-11" db="EMBL/GenBank/DDBJ databases">
        <authorList>
            <consortium name="Pathogen Informatics"/>
        </authorList>
    </citation>
    <scope>NUCLEOTIDE SEQUENCE</scope>
</reference>
<dbReference type="AlphaFoldDB" id="A0A448X136"/>
<organism evidence="1 2">
    <name type="scientific">Protopolystoma xenopodis</name>
    <dbReference type="NCBI Taxonomy" id="117903"/>
    <lineage>
        <taxon>Eukaryota</taxon>
        <taxon>Metazoa</taxon>
        <taxon>Spiralia</taxon>
        <taxon>Lophotrochozoa</taxon>
        <taxon>Platyhelminthes</taxon>
        <taxon>Monogenea</taxon>
        <taxon>Polyopisthocotylea</taxon>
        <taxon>Polystomatidea</taxon>
        <taxon>Polystomatidae</taxon>
        <taxon>Protopolystoma</taxon>
    </lineage>
</organism>
<keyword evidence="2" id="KW-1185">Reference proteome</keyword>
<accession>A0A448X136</accession>
<evidence type="ECO:0000313" key="1">
    <source>
        <dbReference type="EMBL" id="VEL25155.1"/>
    </source>
</evidence>
<evidence type="ECO:0000313" key="2">
    <source>
        <dbReference type="Proteomes" id="UP000784294"/>
    </source>
</evidence>